<dbReference type="PROSITE" id="PS50404">
    <property type="entry name" value="GST_NTER"/>
    <property type="match status" value="1"/>
</dbReference>
<dbReference type="PANTHER" id="PTHR44051:SF8">
    <property type="entry name" value="GLUTATHIONE S-TRANSFERASE GSTA"/>
    <property type="match status" value="1"/>
</dbReference>
<evidence type="ECO:0000259" key="2">
    <source>
        <dbReference type="PROSITE" id="PS50405"/>
    </source>
</evidence>
<keyword evidence="4" id="KW-1185">Reference proteome</keyword>
<dbReference type="Pfam" id="PF13409">
    <property type="entry name" value="GST_N_2"/>
    <property type="match status" value="1"/>
</dbReference>
<evidence type="ECO:0000259" key="1">
    <source>
        <dbReference type="PROSITE" id="PS50404"/>
    </source>
</evidence>
<dbReference type="InterPro" id="IPR036249">
    <property type="entry name" value="Thioredoxin-like_sf"/>
</dbReference>
<organism evidence="3 4">
    <name type="scientific">Roseovarius pelagicus</name>
    <dbReference type="NCBI Taxonomy" id="2980108"/>
    <lineage>
        <taxon>Bacteria</taxon>
        <taxon>Pseudomonadati</taxon>
        <taxon>Pseudomonadota</taxon>
        <taxon>Alphaproteobacteria</taxon>
        <taxon>Rhodobacterales</taxon>
        <taxon>Roseobacteraceae</taxon>
        <taxon>Roseovarius</taxon>
    </lineage>
</organism>
<dbReference type="Gene3D" id="1.20.1050.10">
    <property type="match status" value="1"/>
</dbReference>
<dbReference type="EMBL" id="CP106738">
    <property type="protein sequence ID" value="UXX82673.1"/>
    <property type="molecule type" value="Genomic_DNA"/>
</dbReference>
<proteinExistence type="predicted"/>
<evidence type="ECO:0000313" key="3">
    <source>
        <dbReference type="EMBL" id="UXX82673.1"/>
    </source>
</evidence>
<accession>A0ABY6D9B0</accession>
<dbReference type="InterPro" id="IPR010987">
    <property type="entry name" value="Glutathione-S-Trfase_C-like"/>
</dbReference>
<sequence>MYEVIGTRASRALRVLWMLEEMNVPYTHTACAARSDAAFAANPSGKIPAMRVDAELITDSVAIMTFLGDKHSMFTHPAGTVQRARQDALTLQILDDIDGVLWATARHTFILPEEHRIPAIKIPMKWEYARNLARLSVAMQGPFLMGDDMTIPDMLLAHCMRWAEVAKFPDPDEKLADFKARMEAREAFQRAVAMP</sequence>
<dbReference type="SUPFAM" id="SSF47616">
    <property type="entry name" value="GST C-terminal domain-like"/>
    <property type="match status" value="1"/>
</dbReference>
<name>A0ABY6D9B0_9RHOB</name>
<dbReference type="PROSITE" id="PS50405">
    <property type="entry name" value="GST_CTER"/>
    <property type="match status" value="1"/>
</dbReference>
<dbReference type="PANTHER" id="PTHR44051">
    <property type="entry name" value="GLUTATHIONE S-TRANSFERASE-RELATED"/>
    <property type="match status" value="1"/>
</dbReference>
<gene>
    <name evidence="3" type="ORF">N7U68_16525</name>
</gene>
<dbReference type="Gene3D" id="3.40.30.10">
    <property type="entry name" value="Glutaredoxin"/>
    <property type="match status" value="1"/>
</dbReference>
<dbReference type="SUPFAM" id="SSF52833">
    <property type="entry name" value="Thioredoxin-like"/>
    <property type="match status" value="1"/>
</dbReference>
<dbReference type="InterPro" id="IPR036282">
    <property type="entry name" value="Glutathione-S-Trfase_C_sf"/>
</dbReference>
<feature type="domain" description="GST C-terminal" evidence="2">
    <location>
        <begin position="79"/>
        <end position="195"/>
    </location>
</feature>
<evidence type="ECO:0000313" key="4">
    <source>
        <dbReference type="Proteomes" id="UP001064087"/>
    </source>
</evidence>
<feature type="domain" description="GST N-terminal" evidence="1">
    <location>
        <begin position="1"/>
        <end position="75"/>
    </location>
</feature>
<protein>
    <submittedName>
        <fullName evidence="3">Glutathione S-transferase family protein</fullName>
    </submittedName>
</protein>
<dbReference type="Proteomes" id="UP001064087">
    <property type="component" value="Chromosome"/>
</dbReference>
<reference evidence="3" key="1">
    <citation type="submission" date="2022-10" db="EMBL/GenBank/DDBJ databases">
        <title>Roseovarius pelagicus sp. nov., isolated from Arctic seawater.</title>
        <authorList>
            <person name="Hong Y.W."/>
            <person name="Hwang C.Y."/>
        </authorList>
    </citation>
    <scope>NUCLEOTIDE SEQUENCE</scope>
    <source>
        <strain evidence="3">HL-MP18</strain>
    </source>
</reference>
<dbReference type="RefSeq" id="WP_165193787.1">
    <property type="nucleotide sequence ID" value="NZ_CP106738.1"/>
</dbReference>
<dbReference type="InterPro" id="IPR004045">
    <property type="entry name" value="Glutathione_S-Trfase_N"/>
</dbReference>